<feature type="region of interest" description="Disordered" evidence="1">
    <location>
        <begin position="88"/>
        <end position="124"/>
    </location>
</feature>
<organism evidence="4 5">
    <name type="scientific">Streptomyces iconiensis</name>
    <dbReference type="NCBI Taxonomy" id="1384038"/>
    <lineage>
        <taxon>Bacteria</taxon>
        <taxon>Bacillati</taxon>
        <taxon>Actinomycetota</taxon>
        <taxon>Actinomycetes</taxon>
        <taxon>Kitasatosporales</taxon>
        <taxon>Streptomycetaceae</taxon>
        <taxon>Streptomyces</taxon>
    </lineage>
</organism>
<dbReference type="SUPFAM" id="SSF47413">
    <property type="entry name" value="lambda repressor-like DNA-binding domains"/>
    <property type="match status" value="1"/>
</dbReference>
<evidence type="ECO:0000313" key="5">
    <source>
        <dbReference type="Proteomes" id="UP001214441"/>
    </source>
</evidence>
<dbReference type="EMBL" id="JANCPR020000034">
    <property type="protein sequence ID" value="MDJ1135988.1"/>
    <property type="molecule type" value="Genomic_DNA"/>
</dbReference>
<dbReference type="InterPro" id="IPR036366">
    <property type="entry name" value="PGBDSf"/>
</dbReference>
<dbReference type="Proteomes" id="UP001214441">
    <property type="component" value="Unassembled WGS sequence"/>
</dbReference>
<dbReference type="InterPro" id="IPR036365">
    <property type="entry name" value="PGBD-like_sf"/>
</dbReference>
<accession>A0ABT7A5T6</accession>
<comment type="caution">
    <text evidence="4">The sequence shown here is derived from an EMBL/GenBank/DDBJ whole genome shotgun (WGS) entry which is preliminary data.</text>
</comment>
<dbReference type="InterPro" id="IPR002477">
    <property type="entry name" value="Peptidoglycan-bd-like"/>
</dbReference>
<gene>
    <name evidence="4" type="ORF">NMN56_029380</name>
</gene>
<evidence type="ECO:0000259" key="3">
    <source>
        <dbReference type="Pfam" id="PF01471"/>
    </source>
</evidence>
<dbReference type="InterPro" id="IPR001387">
    <property type="entry name" value="Cro/C1-type_HTH"/>
</dbReference>
<sequence>MRRLKDHSGLTLAALSSRTAYSKSSWERYLNGKKLPPRAAVEELARVTDTDPTRLSVLYEVAWEAEAAGGRGAREAALATAGVRDASDAHEGVEGVEGATGRVGPVGSGPSAAADGPDVPRPEPVERLPLTVVRVGGAPPPPPPRHRAVGGLLVGAVAGFVVGLTALFAMAPWDEDRAVERTGGRSELVGAHEGAFPKHPKGKTYRCDVQRHDGRTYAGHSATRQKVIEINSVGWEVVEAQCLLREAGFSPQGTDGIYGDNTVNAVKRFQKGQGLADDGAVGPETWKALRK</sequence>
<evidence type="ECO:0000256" key="2">
    <source>
        <dbReference type="SAM" id="Phobius"/>
    </source>
</evidence>
<evidence type="ECO:0000313" key="4">
    <source>
        <dbReference type="EMBL" id="MDJ1135988.1"/>
    </source>
</evidence>
<feature type="domain" description="Peptidoglycan binding-like" evidence="3">
    <location>
        <begin position="236"/>
        <end position="289"/>
    </location>
</feature>
<protein>
    <submittedName>
        <fullName evidence="4">Peptidoglycan-binding protein</fullName>
    </submittedName>
</protein>
<name>A0ABT7A5T6_9ACTN</name>
<feature type="transmembrane region" description="Helical" evidence="2">
    <location>
        <begin position="148"/>
        <end position="171"/>
    </location>
</feature>
<dbReference type="Gene3D" id="1.10.260.40">
    <property type="entry name" value="lambda repressor-like DNA-binding domains"/>
    <property type="match status" value="1"/>
</dbReference>
<dbReference type="Pfam" id="PF01471">
    <property type="entry name" value="PG_binding_1"/>
    <property type="match status" value="1"/>
</dbReference>
<evidence type="ECO:0000256" key="1">
    <source>
        <dbReference type="SAM" id="MobiDB-lite"/>
    </source>
</evidence>
<keyword evidence="2" id="KW-0812">Transmembrane</keyword>
<dbReference type="Gene3D" id="1.10.101.10">
    <property type="entry name" value="PGBD-like superfamily/PGBD"/>
    <property type="match status" value="1"/>
</dbReference>
<dbReference type="CDD" id="cd00093">
    <property type="entry name" value="HTH_XRE"/>
    <property type="match status" value="1"/>
</dbReference>
<dbReference type="InterPro" id="IPR010982">
    <property type="entry name" value="Lambda_DNA-bd_dom_sf"/>
</dbReference>
<reference evidence="4 5" key="1">
    <citation type="submission" date="2023-05" db="EMBL/GenBank/DDBJ databases">
        <title>Streptantibioticus silvisoli sp. nov., acidotolerant actinomycetes 1 from pine litter.</title>
        <authorList>
            <person name="Swiecimska M."/>
            <person name="Golinska P."/>
            <person name="Sangal V."/>
            <person name="Wachnowicz B."/>
            <person name="Goodfellow M."/>
        </authorList>
    </citation>
    <scope>NUCLEOTIDE SEQUENCE [LARGE SCALE GENOMIC DNA]</scope>
    <source>
        <strain evidence="4 5">DSM 42109</strain>
    </source>
</reference>
<keyword evidence="2" id="KW-0472">Membrane</keyword>
<proteinExistence type="predicted"/>
<keyword evidence="5" id="KW-1185">Reference proteome</keyword>
<dbReference type="Pfam" id="PF13560">
    <property type="entry name" value="HTH_31"/>
    <property type="match status" value="1"/>
</dbReference>
<dbReference type="SUPFAM" id="SSF47090">
    <property type="entry name" value="PGBD-like"/>
    <property type="match status" value="1"/>
</dbReference>
<keyword evidence="2" id="KW-1133">Transmembrane helix</keyword>